<dbReference type="Proteomes" id="UP000320231">
    <property type="component" value="Chromosome"/>
</dbReference>
<dbReference type="SUPFAM" id="SSF56645">
    <property type="entry name" value="Acyl-CoA dehydrogenase NM domain-like"/>
    <property type="match status" value="1"/>
</dbReference>
<dbReference type="EMBL" id="AP019514">
    <property type="protein sequence ID" value="BBI60729.1"/>
    <property type="molecule type" value="Genomic_DNA"/>
</dbReference>
<dbReference type="Pfam" id="PF02770">
    <property type="entry name" value="Acyl-CoA_dh_M"/>
    <property type="match status" value="1"/>
</dbReference>
<evidence type="ECO:0000313" key="3">
    <source>
        <dbReference type="Proteomes" id="UP000320231"/>
    </source>
</evidence>
<reference evidence="2 3" key="1">
    <citation type="journal article" date="2019" name="Microbiol. Resour. Announc.">
        <title>Complete Genome Sequence of Halomonas sulfidaeris Strain Esulfide1 Isolated from a Metal Sulfide Rock at a Depth of 2,200 Meters, Obtained Using Nanopore Sequencing.</title>
        <authorList>
            <person name="Saito M."/>
            <person name="Nishigata A."/>
            <person name="Galipon J."/>
            <person name="Arakawa K."/>
        </authorList>
    </citation>
    <scope>NUCLEOTIDE SEQUENCE [LARGE SCALE GENOMIC DNA]</scope>
    <source>
        <strain evidence="2 3">ATCC BAA-803</strain>
    </source>
</reference>
<name>A0A455U7B6_9GAMM</name>
<proteinExistence type="predicted"/>
<dbReference type="GO" id="GO:0003995">
    <property type="term" value="F:acyl-CoA dehydrogenase activity"/>
    <property type="evidence" value="ECO:0007669"/>
    <property type="project" value="TreeGrafter"/>
</dbReference>
<dbReference type="InterPro" id="IPR046373">
    <property type="entry name" value="Acyl-CoA_Oxase/DH_mid-dom_sf"/>
</dbReference>
<gene>
    <name evidence="2" type="ORF">HSBAA_20350</name>
</gene>
<dbReference type="PANTHER" id="PTHR43884">
    <property type="entry name" value="ACYL-COA DEHYDROGENASE"/>
    <property type="match status" value="1"/>
</dbReference>
<dbReference type="InterPro" id="IPR009100">
    <property type="entry name" value="AcylCoA_DH/oxidase_NM_dom_sf"/>
</dbReference>
<dbReference type="Gene3D" id="2.40.110.10">
    <property type="entry name" value="Butyryl-CoA Dehydrogenase, subunit A, domain 2"/>
    <property type="match status" value="1"/>
</dbReference>
<feature type="domain" description="Acyl-CoA oxidase/dehydrogenase middle" evidence="1">
    <location>
        <begin position="2"/>
        <end position="51"/>
    </location>
</feature>
<dbReference type="PANTHER" id="PTHR43884:SF22">
    <property type="entry name" value="BLR3437 PROTEIN"/>
    <property type="match status" value="1"/>
</dbReference>
<dbReference type="InterPro" id="IPR006091">
    <property type="entry name" value="Acyl-CoA_Oxase/DH_mid-dom"/>
</dbReference>
<sequence>MAQLDTTAERDGDSYRLNGEKTWISNGGIADIYTVFVRTGEGPGAKGLSAF</sequence>
<organism evidence="2 3">
    <name type="scientific">Vreelandella sulfidaeris</name>
    <dbReference type="NCBI Taxonomy" id="115553"/>
    <lineage>
        <taxon>Bacteria</taxon>
        <taxon>Pseudomonadati</taxon>
        <taxon>Pseudomonadota</taxon>
        <taxon>Gammaproteobacteria</taxon>
        <taxon>Oceanospirillales</taxon>
        <taxon>Halomonadaceae</taxon>
        <taxon>Vreelandella</taxon>
    </lineage>
</organism>
<protein>
    <recommendedName>
        <fullName evidence="1">Acyl-CoA oxidase/dehydrogenase middle domain-containing protein</fullName>
    </recommendedName>
</protein>
<accession>A0A455U7B6</accession>
<dbReference type="AlphaFoldDB" id="A0A455U7B6"/>
<dbReference type="KEGG" id="hsr:HSBAA_20350"/>
<evidence type="ECO:0000259" key="1">
    <source>
        <dbReference type="Pfam" id="PF02770"/>
    </source>
</evidence>
<evidence type="ECO:0000313" key="2">
    <source>
        <dbReference type="EMBL" id="BBI60729.1"/>
    </source>
</evidence>